<keyword evidence="6" id="KW-1185">Reference proteome</keyword>
<dbReference type="PROSITE" id="PS00383">
    <property type="entry name" value="TYR_PHOSPHATASE_1"/>
    <property type="match status" value="1"/>
</dbReference>
<dbReference type="Pfam" id="PF00102">
    <property type="entry name" value="Y_phosphatase"/>
    <property type="match status" value="2"/>
</dbReference>
<reference evidence="5 6" key="1">
    <citation type="journal article" date="2018" name="Nat. Ecol. Evol.">
        <title>Shark genomes provide insights into elasmobranch evolution and the origin of vertebrates.</title>
        <authorList>
            <person name="Hara Y"/>
            <person name="Yamaguchi K"/>
            <person name="Onimaru K"/>
            <person name="Kadota M"/>
            <person name="Koyanagi M"/>
            <person name="Keeley SD"/>
            <person name="Tatsumi K"/>
            <person name="Tanaka K"/>
            <person name="Motone F"/>
            <person name="Kageyama Y"/>
            <person name="Nozu R"/>
            <person name="Adachi N"/>
            <person name="Nishimura O"/>
            <person name="Nakagawa R"/>
            <person name="Tanegashima C"/>
            <person name="Kiyatake I"/>
            <person name="Matsumoto R"/>
            <person name="Murakumo K"/>
            <person name="Nishida K"/>
            <person name="Terakita A"/>
            <person name="Kuratani S"/>
            <person name="Sato K"/>
            <person name="Hyodo S Kuraku.S."/>
        </authorList>
    </citation>
    <scope>NUCLEOTIDE SEQUENCE [LARGE SCALE GENOMIC DNA]</scope>
</reference>
<proteinExistence type="predicted"/>
<dbReference type="InterPro" id="IPR050348">
    <property type="entry name" value="Protein-Tyr_Phosphatase"/>
</dbReference>
<keyword evidence="2" id="KW-0378">Hydrolase</keyword>
<dbReference type="SUPFAM" id="SSF52799">
    <property type="entry name" value="(Phosphotyrosine protein) phosphatases II"/>
    <property type="match status" value="2"/>
</dbReference>
<protein>
    <recommendedName>
        <fullName evidence="1">protein-tyrosine-phosphatase</fullName>
        <ecNumber evidence="1">3.1.3.48</ecNumber>
    </recommendedName>
</protein>
<dbReference type="STRING" id="137246.A0A401T7J1"/>
<feature type="domain" description="Tyrosine-protein phosphatase" evidence="3">
    <location>
        <begin position="52"/>
        <end position="304"/>
    </location>
</feature>
<dbReference type="PRINTS" id="PR00700">
    <property type="entry name" value="PRTYPHPHTASE"/>
</dbReference>
<dbReference type="Proteomes" id="UP000287033">
    <property type="component" value="Unassembled WGS sequence"/>
</dbReference>
<dbReference type="OMA" id="SVNQYQF"/>
<evidence type="ECO:0000313" key="5">
    <source>
        <dbReference type="EMBL" id="GCC38575.1"/>
    </source>
</evidence>
<dbReference type="InterPro" id="IPR000387">
    <property type="entry name" value="Tyr_Pase_dom"/>
</dbReference>
<dbReference type="InterPro" id="IPR029021">
    <property type="entry name" value="Prot-tyrosine_phosphatase-like"/>
</dbReference>
<evidence type="ECO:0000256" key="1">
    <source>
        <dbReference type="ARBA" id="ARBA00013064"/>
    </source>
</evidence>
<dbReference type="InterPro" id="IPR000242">
    <property type="entry name" value="PTP_cat"/>
</dbReference>
<dbReference type="PANTHER" id="PTHR19134:SF207">
    <property type="entry name" value="RECEPTOR-TYPE TYROSINE-PROTEIN PHOSPHATASE U"/>
    <property type="match status" value="1"/>
</dbReference>
<dbReference type="OrthoDB" id="10253954at2759"/>
<evidence type="ECO:0000256" key="2">
    <source>
        <dbReference type="ARBA" id="ARBA00022912"/>
    </source>
</evidence>
<feature type="domain" description="Tyrosine-protein phosphatase" evidence="3">
    <location>
        <begin position="336"/>
        <end position="597"/>
    </location>
</feature>
<gene>
    <name evidence="5" type="ORF">chiPu_0017090</name>
</gene>
<keyword evidence="2" id="KW-0904">Protein phosphatase</keyword>
<comment type="caution">
    <text evidence="5">The sequence shown here is derived from an EMBL/GenBank/DDBJ whole genome shotgun (WGS) entry which is preliminary data.</text>
</comment>
<feature type="domain" description="Tyrosine specific protein phosphatases" evidence="4">
    <location>
        <begin position="221"/>
        <end position="295"/>
    </location>
</feature>
<dbReference type="FunFam" id="3.90.190.10:FF:000080">
    <property type="entry name" value="Receptor-type tyrosine-protein phosphatase mu"/>
    <property type="match status" value="1"/>
</dbReference>
<dbReference type="SMART" id="SM00194">
    <property type="entry name" value="PTPc"/>
    <property type="match status" value="2"/>
</dbReference>
<dbReference type="SMART" id="SM00404">
    <property type="entry name" value="PTPc_motif"/>
    <property type="match status" value="2"/>
</dbReference>
<dbReference type="FunFam" id="3.90.190.10:FF:000185">
    <property type="entry name" value="Predicted protein"/>
    <property type="match status" value="1"/>
</dbReference>
<dbReference type="PROSITE" id="PS50055">
    <property type="entry name" value="TYR_PHOSPHATASE_PTP"/>
    <property type="match status" value="2"/>
</dbReference>
<dbReference type="InterPro" id="IPR016130">
    <property type="entry name" value="Tyr_Pase_AS"/>
</dbReference>
<dbReference type="InterPro" id="IPR003595">
    <property type="entry name" value="Tyr_Pase_cat"/>
</dbReference>
<evidence type="ECO:0000313" key="6">
    <source>
        <dbReference type="Proteomes" id="UP000287033"/>
    </source>
</evidence>
<dbReference type="PROSITE" id="PS50056">
    <property type="entry name" value="TYR_PHOSPHATASE_2"/>
    <property type="match status" value="2"/>
</dbReference>
<dbReference type="EC" id="3.1.3.48" evidence="1"/>
<dbReference type="AlphaFoldDB" id="A0A401T7J1"/>
<organism evidence="5 6">
    <name type="scientific">Chiloscyllium punctatum</name>
    <name type="common">Brownbanded bambooshark</name>
    <name type="synonym">Hemiscyllium punctatum</name>
    <dbReference type="NCBI Taxonomy" id="137246"/>
    <lineage>
        <taxon>Eukaryota</taxon>
        <taxon>Metazoa</taxon>
        <taxon>Chordata</taxon>
        <taxon>Craniata</taxon>
        <taxon>Vertebrata</taxon>
        <taxon>Chondrichthyes</taxon>
        <taxon>Elasmobranchii</taxon>
        <taxon>Galeomorphii</taxon>
        <taxon>Galeoidea</taxon>
        <taxon>Orectolobiformes</taxon>
        <taxon>Hemiscylliidae</taxon>
        <taxon>Chiloscyllium</taxon>
    </lineage>
</organism>
<sequence length="607" mass="69728">MNQSISLSENLSQRPCHLAGFPYQTPRLYRAVQVADLREHINQMKSAEDSGFKQEYESLVQGQSSCQKMSKKRKRCSKSQCVNITINDCRRATLPPYLEDPGFIYMSYADADHKAKYFIAAQGPKQEMVYDFWRMMWQEYCRCIVMITKLVEVGQVNCCKYWPDDTENYGDLCVTLIKTEVQAEYTVRIFSLQKVYCSARREILQFHFTAWPEHGVPYHATGLLALIRRVKAANPPESGPLVVHCSTGTGRTGCYIALDVMMDMATYEGVVDVYNFVKTLSSWRINMIQTEEQYIFIHKAILEAHQCGDTSIPVNKFKSTYKKMIRVDPQSNSSKLSKEFQVLNSVTSDPDGENSSISFLPQDQEKNCKVDSLPPDKCLPLLVTVKGESNKYTNATVLDSYSQATAFVVTPHPFQKDAADFWRLVYDCKCSSIIMLNQLNELTSAWPGLQYWPESGVQQYGPIQVKFISCRMNEEICDSMFEVRNLSQENCLTVKHFQYLQWPTNSGVPKCKKSFFNLLRTVEKWQAKCGDGRIVIHRLNGEGDSGVLCALISIMEMIKYQKMVDVFRTVLTLRHNKPNMVESLEQYQFCYDIALKYLEFWEANGKE</sequence>
<feature type="domain" description="Tyrosine specific protein phosphatases" evidence="4">
    <location>
        <begin position="513"/>
        <end position="588"/>
    </location>
</feature>
<name>A0A401T7J1_CHIPU</name>
<dbReference type="EMBL" id="BEZZ01001211">
    <property type="protein sequence ID" value="GCC38575.1"/>
    <property type="molecule type" value="Genomic_DNA"/>
</dbReference>
<dbReference type="GO" id="GO:0004725">
    <property type="term" value="F:protein tyrosine phosphatase activity"/>
    <property type="evidence" value="ECO:0007669"/>
    <property type="project" value="UniProtKB-EC"/>
</dbReference>
<evidence type="ECO:0000259" key="3">
    <source>
        <dbReference type="PROSITE" id="PS50055"/>
    </source>
</evidence>
<accession>A0A401T7J1</accession>
<evidence type="ECO:0000259" key="4">
    <source>
        <dbReference type="PROSITE" id="PS50056"/>
    </source>
</evidence>
<dbReference type="Gene3D" id="3.90.190.10">
    <property type="entry name" value="Protein tyrosine phosphatase superfamily"/>
    <property type="match status" value="2"/>
</dbReference>
<dbReference type="PANTHER" id="PTHR19134">
    <property type="entry name" value="RECEPTOR-TYPE TYROSINE-PROTEIN PHOSPHATASE"/>
    <property type="match status" value="1"/>
</dbReference>